<dbReference type="PRINTS" id="PR01900">
    <property type="entry name" value="YIDCPROTEIN"/>
</dbReference>
<name>A0A3B0MK14_9GAMM</name>
<dbReference type="GO" id="GO:0005886">
    <property type="term" value="C:plasma membrane"/>
    <property type="evidence" value="ECO:0007669"/>
    <property type="project" value="UniProtKB-SubCell"/>
</dbReference>
<evidence type="ECO:0000256" key="4">
    <source>
        <dbReference type="ARBA" id="ARBA00022448"/>
    </source>
</evidence>
<accession>A0A3B0MK14</accession>
<evidence type="ECO:0000256" key="3">
    <source>
        <dbReference type="ARBA" id="ARBA00015325"/>
    </source>
</evidence>
<comment type="function">
    <text evidence="14">Required for the insertion and/or proper folding and/or complex formation of integral membrane proteins into the membrane. Involved in integration of membrane proteins that insert both dependently and independently of the Sec translocase complex, as well as at least some lipoproteins. Aids folding of multispanning membrane proteins.</text>
</comment>
<keyword evidence="8 14" id="KW-0653">Protein transport</keyword>
<reference evidence="17" key="1">
    <citation type="submission" date="2018-04" db="EMBL/GenBank/DDBJ databases">
        <authorList>
            <person name="Go L.Y."/>
            <person name="Mitchell J.A."/>
        </authorList>
    </citation>
    <scope>NUCLEOTIDE SEQUENCE</scope>
    <source>
        <strain evidence="17">ARTV</strain>
    </source>
</reference>
<evidence type="ECO:0000313" key="17">
    <source>
        <dbReference type="EMBL" id="SSW95744.1"/>
    </source>
</evidence>
<comment type="subcellular location">
    <subcellularLocation>
        <location evidence="1">Cell inner membrane</location>
        <topology evidence="1">Multi-pass membrane protein</topology>
    </subcellularLocation>
    <subcellularLocation>
        <location evidence="14">Cell membrane</location>
        <topology evidence="14">Multi-pass membrane protein</topology>
    </subcellularLocation>
</comment>
<dbReference type="PANTHER" id="PTHR12428">
    <property type="entry name" value="OXA1"/>
    <property type="match status" value="1"/>
</dbReference>
<dbReference type="NCBIfam" id="NF002351">
    <property type="entry name" value="PRK01318.1-1"/>
    <property type="match status" value="1"/>
</dbReference>
<evidence type="ECO:0000256" key="2">
    <source>
        <dbReference type="ARBA" id="ARBA00010527"/>
    </source>
</evidence>
<evidence type="ECO:0000259" key="16">
    <source>
        <dbReference type="Pfam" id="PF14849"/>
    </source>
</evidence>
<dbReference type="NCBIfam" id="TIGR03592">
    <property type="entry name" value="yidC_oxa1_cterm"/>
    <property type="match status" value="1"/>
</dbReference>
<dbReference type="Pfam" id="PF02096">
    <property type="entry name" value="60KD_IMP"/>
    <property type="match status" value="1"/>
</dbReference>
<evidence type="ECO:0000256" key="9">
    <source>
        <dbReference type="ARBA" id="ARBA00022989"/>
    </source>
</evidence>
<dbReference type="HAMAP" id="MF_01810">
    <property type="entry name" value="YidC_type1"/>
    <property type="match status" value="1"/>
</dbReference>
<keyword evidence="11 14" id="KW-0143">Chaperone</keyword>
<keyword evidence="7 14" id="KW-0812">Transmembrane</keyword>
<dbReference type="Pfam" id="PF14849">
    <property type="entry name" value="YidC_periplas"/>
    <property type="match status" value="1"/>
</dbReference>
<keyword evidence="5 14" id="KW-1003">Cell membrane</keyword>
<dbReference type="NCBIfam" id="NF002352">
    <property type="entry name" value="PRK01318.1-3"/>
    <property type="match status" value="1"/>
</dbReference>
<evidence type="ECO:0000256" key="1">
    <source>
        <dbReference type="ARBA" id="ARBA00004429"/>
    </source>
</evidence>
<dbReference type="InterPro" id="IPR038221">
    <property type="entry name" value="YidC_periplasmic_sf"/>
</dbReference>
<dbReference type="InterPro" id="IPR047196">
    <property type="entry name" value="YidC_ALB_C"/>
</dbReference>
<dbReference type="NCBIfam" id="TIGR03593">
    <property type="entry name" value="yidC_nterm"/>
    <property type="match status" value="1"/>
</dbReference>
<dbReference type="GO" id="GO:0032977">
    <property type="term" value="F:membrane insertase activity"/>
    <property type="evidence" value="ECO:0007669"/>
    <property type="project" value="InterPro"/>
</dbReference>
<dbReference type="GO" id="GO:0051205">
    <property type="term" value="P:protein insertion into membrane"/>
    <property type="evidence" value="ECO:0007669"/>
    <property type="project" value="TreeGrafter"/>
</dbReference>
<evidence type="ECO:0000256" key="8">
    <source>
        <dbReference type="ARBA" id="ARBA00022927"/>
    </source>
</evidence>
<evidence type="ECO:0000256" key="10">
    <source>
        <dbReference type="ARBA" id="ARBA00023136"/>
    </source>
</evidence>
<dbReference type="PRINTS" id="PR00701">
    <property type="entry name" value="60KDINNERMP"/>
</dbReference>
<dbReference type="Gene3D" id="2.70.98.90">
    <property type="match status" value="1"/>
</dbReference>
<keyword evidence="6" id="KW-0997">Cell inner membrane</keyword>
<dbReference type="EMBL" id="UFQR01000006">
    <property type="protein sequence ID" value="SSW95744.1"/>
    <property type="molecule type" value="Genomic_DNA"/>
</dbReference>
<evidence type="ECO:0000256" key="13">
    <source>
        <dbReference type="ARBA" id="ARBA00033342"/>
    </source>
</evidence>
<feature type="domain" description="Membrane insertase YidC/Oxa/ALB C-terminal" evidence="15">
    <location>
        <begin position="353"/>
        <end position="532"/>
    </location>
</feature>
<comment type="similarity">
    <text evidence="2 14">Belongs to the OXA1/ALB3/YidC family. Type 1 subfamily.</text>
</comment>
<dbReference type="InterPro" id="IPR028053">
    <property type="entry name" value="Membr_insert_YidC_N"/>
</dbReference>
<gene>
    <name evidence="14 17" type="primary">yidC</name>
    <name evidence="17" type="ORF">ARTV_1771</name>
</gene>
<keyword evidence="9 14" id="KW-1133">Transmembrane helix</keyword>
<evidence type="ECO:0000256" key="7">
    <source>
        <dbReference type="ARBA" id="ARBA00022692"/>
    </source>
</evidence>
<dbReference type="CDD" id="cd19961">
    <property type="entry name" value="EcYidC-like_peri"/>
    <property type="match status" value="1"/>
</dbReference>
<organism evidence="17">
    <name type="scientific">Arsenophonus endosymbiont of Trialeurodes vaporariorum</name>
    <dbReference type="NCBI Taxonomy" id="235567"/>
    <lineage>
        <taxon>Bacteria</taxon>
        <taxon>Pseudomonadati</taxon>
        <taxon>Pseudomonadota</taxon>
        <taxon>Gammaproteobacteria</taxon>
        <taxon>Enterobacterales</taxon>
        <taxon>Morganellaceae</taxon>
        <taxon>Arsenophonus</taxon>
    </lineage>
</organism>
<comment type="subunit">
    <text evidence="14">Interacts with the Sec translocase complex via SecD. Specifically interacts with transmembrane segments of nascent integral membrane proteins during membrane integration.</text>
</comment>
<protein>
    <recommendedName>
        <fullName evidence="3 14">Membrane protein insertase YidC</fullName>
    </recommendedName>
    <alternativeName>
        <fullName evidence="13 14">Foldase YidC</fullName>
    </alternativeName>
    <alternativeName>
        <fullName evidence="12 14">Membrane integrase YidC</fullName>
    </alternativeName>
    <alternativeName>
        <fullName evidence="14">Membrane protein YidC</fullName>
    </alternativeName>
</protein>
<feature type="domain" description="Membrane insertase YidC N-terminal" evidence="16">
    <location>
        <begin position="59"/>
        <end position="342"/>
    </location>
</feature>
<dbReference type="InterPro" id="IPR001708">
    <property type="entry name" value="YidC/ALB3/OXA1/COX18"/>
</dbReference>
<dbReference type="InterPro" id="IPR028055">
    <property type="entry name" value="YidC/Oxa/ALB_C"/>
</dbReference>
<evidence type="ECO:0000259" key="15">
    <source>
        <dbReference type="Pfam" id="PF02096"/>
    </source>
</evidence>
<evidence type="ECO:0000256" key="11">
    <source>
        <dbReference type="ARBA" id="ARBA00023186"/>
    </source>
</evidence>
<sequence length="545" mass="62205">MDSQRNLLFTALLFVSFLIWQTWESDKTQPIKTDQIVKQMDMPSHDDQANLGNEQAKFITVKTDVLELRINTRGGDIDQAELLLYPKELHSSDPFRLLETSKDFIYQAQSGLIGQDGPDNPGYNNGLRPLYLSNATSYVLQDGQDELRVPLTFTGKDGVVYQKVYLLKRSKYNISVEYNIDNNSVKPLTLAFFGQLKQTAELPKERDTGSNNFALHTYRGAAYSSDEINYKKYSFSDITDNSLNVNTKGGWVAMLQQYFATAWIPGYQNQNAFYTIDLDKAIAIIGYKSSPITVAANSKGNYTSTLWVGPELQSEMAAVAPHLDLTVDYGWLWFISQPLFKLLKFIHGFIGNWGFSIIVITFIVRGIMYPLTKAQYTSMAKMRLLQPKLAAMKERIGDDKQHMSQEMMALYKAEKVNPLGGCLPLLIQMPIFLALYYMLMGSVELRHAPFIGWIQDLSAQDPYYILPLLMGLTMYIIQKMSPTTVTDPMQQKIMTYMSVIFTVFFLWFPSGLVLYYIVSNLVTIIQQQIIYRGLEKRGLHSRYKK</sequence>
<dbReference type="GO" id="GO:0015031">
    <property type="term" value="P:protein transport"/>
    <property type="evidence" value="ECO:0007669"/>
    <property type="project" value="UniProtKB-KW"/>
</dbReference>
<evidence type="ECO:0000256" key="5">
    <source>
        <dbReference type="ARBA" id="ARBA00022475"/>
    </source>
</evidence>
<dbReference type="PANTHER" id="PTHR12428:SF65">
    <property type="entry name" value="CYTOCHROME C OXIDASE ASSEMBLY PROTEIN COX18, MITOCHONDRIAL"/>
    <property type="match status" value="1"/>
</dbReference>
<dbReference type="FunFam" id="2.70.98.90:FF:000001">
    <property type="entry name" value="Membrane protein insertase YidC"/>
    <property type="match status" value="1"/>
</dbReference>
<keyword evidence="4 14" id="KW-0813">Transport</keyword>
<proteinExistence type="inferred from homology"/>
<evidence type="ECO:0000256" key="12">
    <source>
        <dbReference type="ARBA" id="ARBA00033245"/>
    </source>
</evidence>
<dbReference type="InterPro" id="IPR019998">
    <property type="entry name" value="Membr_insert_YidC"/>
</dbReference>
<dbReference type="AlphaFoldDB" id="A0A3B0MK14"/>
<evidence type="ECO:0000256" key="14">
    <source>
        <dbReference type="HAMAP-Rule" id="MF_01810"/>
    </source>
</evidence>
<keyword evidence="10 14" id="KW-0472">Membrane</keyword>
<dbReference type="CDD" id="cd20070">
    <property type="entry name" value="5TM_YidC_Alb3"/>
    <property type="match status" value="1"/>
</dbReference>
<evidence type="ECO:0000256" key="6">
    <source>
        <dbReference type="ARBA" id="ARBA00022519"/>
    </source>
</evidence>